<gene>
    <name evidence="6" type="ORF">FDY95_10915</name>
</gene>
<dbReference type="Gene3D" id="3.30.910.20">
    <property type="entry name" value="Skp domain"/>
    <property type="match status" value="1"/>
</dbReference>
<dbReference type="PANTHER" id="PTHR35089">
    <property type="entry name" value="CHAPERONE PROTEIN SKP"/>
    <property type="match status" value="1"/>
</dbReference>
<dbReference type="AlphaFoldDB" id="A0A5R8WQV1"/>
<dbReference type="SMART" id="SM00935">
    <property type="entry name" value="OmpH"/>
    <property type="match status" value="1"/>
</dbReference>
<keyword evidence="7" id="KW-1185">Reference proteome</keyword>
<comment type="similarity">
    <text evidence="1">Belongs to the Skp family.</text>
</comment>
<keyword evidence="5" id="KW-1133">Transmembrane helix</keyword>
<feature type="coiled-coil region" evidence="3">
    <location>
        <begin position="174"/>
        <end position="205"/>
    </location>
</feature>
<dbReference type="SUPFAM" id="SSF111384">
    <property type="entry name" value="OmpH-like"/>
    <property type="match status" value="1"/>
</dbReference>
<organism evidence="6 7">
    <name type="scientific">Hymenobacter jeollabukensis</name>
    <dbReference type="NCBI Taxonomy" id="2025313"/>
    <lineage>
        <taxon>Bacteria</taxon>
        <taxon>Pseudomonadati</taxon>
        <taxon>Bacteroidota</taxon>
        <taxon>Cytophagia</taxon>
        <taxon>Cytophagales</taxon>
        <taxon>Hymenobacteraceae</taxon>
        <taxon>Hymenobacter</taxon>
    </lineage>
</organism>
<keyword evidence="5" id="KW-0472">Membrane</keyword>
<dbReference type="Proteomes" id="UP000305517">
    <property type="component" value="Unassembled WGS sequence"/>
</dbReference>
<dbReference type="PANTHER" id="PTHR35089:SF1">
    <property type="entry name" value="CHAPERONE PROTEIN SKP"/>
    <property type="match status" value="1"/>
</dbReference>
<evidence type="ECO:0000256" key="1">
    <source>
        <dbReference type="ARBA" id="ARBA00009091"/>
    </source>
</evidence>
<dbReference type="Pfam" id="PF03938">
    <property type="entry name" value="OmpH"/>
    <property type="match status" value="1"/>
</dbReference>
<reference evidence="6 7" key="1">
    <citation type="submission" date="2019-05" db="EMBL/GenBank/DDBJ databases">
        <title>Hymenobacter edaphi sp. nov., isolated from abandoned arsenic-contaminated farmland soil.</title>
        <authorList>
            <person name="Nie L."/>
        </authorList>
    </citation>
    <scope>NUCLEOTIDE SEQUENCE [LARGE SCALE GENOMIC DNA]</scope>
    <source>
        <strain evidence="6 7">1-3-3-8</strain>
    </source>
</reference>
<evidence type="ECO:0000256" key="4">
    <source>
        <dbReference type="SAM" id="MobiDB-lite"/>
    </source>
</evidence>
<proteinExistence type="inferred from homology"/>
<keyword evidence="5" id="KW-0812">Transmembrane</keyword>
<dbReference type="EMBL" id="VAJM01000004">
    <property type="protein sequence ID" value="TLM93134.1"/>
    <property type="molecule type" value="Genomic_DNA"/>
</dbReference>
<dbReference type="InterPro" id="IPR005632">
    <property type="entry name" value="Chaperone_Skp"/>
</dbReference>
<accession>A0A5R8WQV1</accession>
<feature type="transmembrane region" description="Helical" evidence="5">
    <location>
        <begin position="38"/>
        <end position="58"/>
    </location>
</feature>
<dbReference type="GO" id="GO:0050821">
    <property type="term" value="P:protein stabilization"/>
    <property type="evidence" value="ECO:0007669"/>
    <property type="project" value="TreeGrafter"/>
</dbReference>
<evidence type="ECO:0000313" key="7">
    <source>
        <dbReference type="Proteomes" id="UP000305517"/>
    </source>
</evidence>
<name>A0A5R8WQV1_9BACT</name>
<evidence type="ECO:0000256" key="5">
    <source>
        <dbReference type="SAM" id="Phobius"/>
    </source>
</evidence>
<comment type="caution">
    <text evidence="6">The sequence shown here is derived from an EMBL/GenBank/DDBJ whole genome shotgun (WGS) entry which is preliminary data.</text>
</comment>
<dbReference type="OrthoDB" id="1145062at2"/>
<keyword evidence="2" id="KW-0732">Signal</keyword>
<feature type="region of interest" description="Disordered" evidence="4">
    <location>
        <begin position="68"/>
        <end position="109"/>
    </location>
</feature>
<dbReference type="GO" id="GO:0051082">
    <property type="term" value="F:unfolded protein binding"/>
    <property type="evidence" value="ECO:0007669"/>
    <property type="project" value="InterPro"/>
</dbReference>
<keyword evidence="3" id="KW-0175">Coiled coil</keyword>
<feature type="compositionally biased region" description="Low complexity" evidence="4">
    <location>
        <begin position="94"/>
        <end position="109"/>
    </location>
</feature>
<evidence type="ECO:0000256" key="2">
    <source>
        <dbReference type="ARBA" id="ARBA00022729"/>
    </source>
</evidence>
<dbReference type="GO" id="GO:0005829">
    <property type="term" value="C:cytosol"/>
    <property type="evidence" value="ECO:0007669"/>
    <property type="project" value="TreeGrafter"/>
</dbReference>
<evidence type="ECO:0000256" key="3">
    <source>
        <dbReference type="SAM" id="Coils"/>
    </source>
</evidence>
<protein>
    <submittedName>
        <fullName evidence="6">OmpH family outer membrane protein</fullName>
    </submittedName>
</protein>
<sequence>MLTGGRQRSFCQFSASLPNRAMPGPLLSRSARMKNSPLQLALNVVLLLAVGVLFYLHFASKPAAPAPAVANTATAPPPMTAPDSAADADEAPAAEEAAQPAASAPAATEDNVRKVAYVESTKLLDSYKGLQDARRAFEKKAAVWEQKHRAAVQSLQNAVQSYQKMAPSMTDEQRATAEQRLQQQEQQVAQQQQQLQQQAQEEEAKMTSSVLTKVNKLLEVYGKENGYDLILVSGNGSIAYARPGLDITNIVLKRLNADYAAGRK</sequence>
<evidence type="ECO:0000313" key="6">
    <source>
        <dbReference type="EMBL" id="TLM93134.1"/>
    </source>
</evidence>
<dbReference type="InterPro" id="IPR024930">
    <property type="entry name" value="Skp_dom_sf"/>
</dbReference>